<protein>
    <submittedName>
        <fullName evidence="1">Lipoprotein</fullName>
    </submittedName>
</protein>
<keyword evidence="1" id="KW-0449">Lipoprotein</keyword>
<sequence length="296" mass="34002">MITGGCSFCPQKASSLSSEQYLPIVNHLFSICDLPQVENREELVEVSSSLFLTREQRMSRNFEPISLKDGHEFYNDLSLLRMTQVVPAYAATYESAVILGGMLPAIRHRLDFLIREWQRGVRFKKIVFLSGKRERYSEVETREHFFDSRFNVFPVDPSWREEDHEVPSSEDGIARFVWEQMQVPSEWRDPQSGVQAVFLEANPSEGNTFGSRNDTLNLFKSYHGDSSGRVLFVSSQPFIHLDRCRITNFFDKQTCDVSGPGFSQVVLLQDWAPRMCLHGLAAWVHETNGHLNISQE</sequence>
<evidence type="ECO:0000313" key="2">
    <source>
        <dbReference type="Proteomes" id="UP000016064"/>
    </source>
</evidence>
<comment type="caution">
    <text evidence="1">The sequence shown here is derived from an EMBL/GenBank/DDBJ whole genome shotgun (WGS) entry which is preliminary data.</text>
</comment>
<keyword evidence="2" id="KW-1185">Reference proteome</keyword>
<dbReference type="EMBL" id="APJW01000001">
    <property type="protein sequence ID" value="EQM62986.1"/>
    <property type="molecule type" value="Genomic_DNA"/>
</dbReference>
<accession>A0ABP2XEY7</accession>
<reference evidence="1 2" key="1">
    <citation type="submission" date="2013-07" db="EMBL/GenBank/DDBJ databases">
        <title>Isolation of a new Chlamydia species from the feral Sacred Ibis (Threskiornis aethiopicus): Chlamydia ibidis.</title>
        <authorList>
            <person name="Vorimore F."/>
            <person name="Hsia R.-C."/>
            <person name="Huot-Creasy H."/>
            <person name="Bastian S."/>
            <person name="Deruyter L."/>
            <person name="Passet A."/>
            <person name="Sachse K."/>
            <person name="Bavoil P."/>
            <person name="Myers G."/>
            <person name="Laroucau K."/>
        </authorList>
    </citation>
    <scope>NUCLEOTIDE SEQUENCE [LARGE SCALE GENOMIC DNA]</scope>
    <source>
        <strain evidence="1 2">10-1398/6</strain>
    </source>
</reference>
<dbReference type="Proteomes" id="UP000016064">
    <property type="component" value="Unassembled WGS sequence"/>
</dbReference>
<proteinExistence type="predicted"/>
<name>A0ABP2XEY7_9CHLA</name>
<organism evidence="1 2">
    <name type="scientific">Chlamydia ibidis 10-1398/6</name>
    <dbReference type="NCBI Taxonomy" id="1046581"/>
    <lineage>
        <taxon>Bacteria</taxon>
        <taxon>Pseudomonadati</taxon>
        <taxon>Chlamydiota</taxon>
        <taxon>Chlamydiia</taxon>
        <taxon>Chlamydiales</taxon>
        <taxon>Chlamydiaceae</taxon>
        <taxon>Chlamydia/Chlamydophila group</taxon>
        <taxon>Chlamydia</taxon>
    </lineage>
</organism>
<gene>
    <name evidence="1" type="ORF">H359_0329</name>
</gene>
<evidence type="ECO:0000313" key="1">
    <source>
        <dbReference type="EMBL" id="EQM62986.1"/>
    </source>
</evidence>